<dbReference type="InterPro" id="IPR039556">
    <property type="entry name" value="ICL/PEPM"/>
</dbReference>
<evidence type="ECO:0000313" key="1">
    <source>
        <dbReference type="EMBL" id="CAA9247091.1"/>
    </source>
</evidence>
<gene>
    <name evidence="1" type="ORF">AVDCRST_MAG41-1752</name>
</gene>
<dbReference type="SUPFAM" id="SSF51621">
    <property type="entry name" value="Phosphoenolpyruvate/pyruvate domain"/>
    <property type="match status" value="1"/>
</dbReference>
<proteinExistence type="predicted"/>
<dbReference type="PANTHER" id="PTHR42905">
    <property type="entry name" value="PHOSPHOENOLPYRUVATE CARBOXYLASE"/>
    <property type="match status" value="1"/>
</dbReference>
<reference evidence="1" key="1">
    <citation type="submission" date="2020-02" db="EMBL/GenBank/DDBJ databases">
        <authorList>
            <person name="Meier V. D."/>
        </authorList>
    </citation>
    <scope>NUCLEOTIDE SEQUENCE</scope>
    <source>
        <strain evidence="1">AVDCRST_MAG41</strain>
    </source>
</reference>
<name>A0A6J4IDG9_9ACTN</name>
<dbReference type="InterPro" id="IPR015813">
    <property type="entry name" value="Pyrv/PenolPyrv_kinase-like_dom"/>
</dbReference>
<dbReference type="PANTHER" id="PTHR42905:SF16">
    <property type="entry name" value="CARBOXYPHOSPHONOENOLPYRUVATE PHOSPHONOMUTASE-LIKE PROTEIN (AFU_ORTHOLOGUE AFUA_5G07230)"/>
    <property type="match status" value="1"/>
</dbReference>
<dbReference type="Pfam" id="PF13714">
    <property type="entry name" value="PEP_mutase"/>
    <property type="match status" value="1"/>
</dbReference>
<accession>A0A6J4IDG9</accession>
<dbReference type="Gene3D" id="6.10.250.2750">
    <property type="match status" value="1"/>
</dbReference>
<dbReference type="Gene3D" id="3.20.20.60">
    <property type="entry name" value="Phosphoenolpyruvate-binding domains"/>
    <property type="match status" value="1"/>
</dbReference>
<sequence>MPDMTQLSRAELFRRLHTEGGPLVLPNAWDAASAALVERAGAAAVATTSGAVAWSLGAADGDRLPWAELAAAVRRIAGTVSVPVTADCESGGPDPAGVAETVRQVLDAGAVGVNLEDGGVPLRPVGEQAERIAAARSAADALGVPLFVNARVDVFLYKVGERAERLPETVRRATAYAEAGADGIFVPGVLAPAVLTELVERIPLPVNVLTGPGGPTIAELAATGVRRISLGTALAEAAYATARRAAAELLSTGTYDSLTDAVAYPDMQALFPGRS</sequence>
<dbReference type="CDD" id="cd00377">
    <property type="entry name" value="ICL_PEPM"/>
    <property type="match status" value="1"/>
</dbReference>
<dbReference type="GO" id="GO:0008807">
    <property type="term" value="F:carboxyvinyl-carboxyphosphonate phosphorylmutase activity"/>
    <property type="evidence" value="ECO:0007669"/>
    <property type="project" value="UniProtKB-EC"/>
</dbReference>
<keyword evidence="1" id="KW-0808">Transferase</keyword>
<dbReference type="InterPro" id="IPR040442">
    <property type="entry name" value="Pyrv_kinase-like_dom_sf"/>
</dbReference>
<dbReference type="EMBL" id="CADCTP010000161">
    <property type="protein sequence ID" value="CAA9247091.1"/>
    <property type="molecule type" value="Genomic_DNA"/>
</dbReference>
<organism evidence="1">
    <name type="scientific">uncultured Mycobacteriales bacterium</name>
    <dbReference type="NCBI Taxonomy" id="581187"/>
    <lineage>
        <taxon>Bacteria</taxon>
        <taxon>Bacillati</taxon>
        <taxon>Actinomycetota</taxon>
        <taxon>Actinomycetes</taxon>
        <taxon>Mycobacteriales</taxon>
        <taxon>environmental samples</taxon>
    </lineage>
</organism>
<dbReference type="AlphaFoldDB" id="A0A6J4IDG9"/>
<protein>
    <submittedName>
        <fullName evidence="1">Carboxyvinyl-carboxyphosphonate phosphorylmutase</fullName>
        <ecNumber evidence="1">2.7.8.23</ecNumber>
    </submittedName>
</protein>
<dbReference type="EC" id="2.7.8.23" evidence="1"/>